<gene>
    <name evidence="2" type="ORF">DSM107014_15605</name>
</gene>
<feature type="transmembrane region" description="Helical" evidence="1">
    <location>
        <begin position="6"/>
        <end position="27"/>
    </location>
</feature>
<comment type="caution">
    <text evidence="2">The sequence shown here is derived from an EMBL/GenBank/DDBJ whole genome shotgun (WGS) entry which is preliminary data.</text>
</comment>
<proteinExistence type="predicted"/>
<organism evidence="2 3">
    <name type="scientific">Gomphosphaeria aponina SAG 52.96 = DSM 107014</name>
    <dbReference type="NCBI Taxonomy" id="1521640"/>
    <lineage>
        <taxon>Bacteria</taxon>
        <taxon>Bacillati</taxon>
        <taxon>Cyanobacteriota</taxon>
        <taxon>Cyanophyceae</taxon>
        <taxon>Oscillatoriophycideae</taxon>
        <taxon>Chroococcales</taxon>
        <taxon>Gomphosphaeriaceae</taxon>
        <taxon>Gomphosphaeria</taxon>
    </lineage>
</organism>
<reference evidence="2" key="1">
    <citation type="submission" date="2021-02" db="EMBL/GenBank/DDBJ databases">
        <title>Metagenome analyses of Stigonema ocellatum DSM 106950, Chlorogloea purpurea SAG 13.99 and Gomphosphaeria aponina DSM 107014.</title>
        <authorList>
            <person name="Marter P."/>
            <person name="Huang S."/>
        </authorList>
    </citation>
    <scope>NUCLEOTIDE SEQUENCE</scope>
    <source>
        <strain evidence="2">JP213</strain>
    </source>
</reference>
<evidence type="ECO:0000256" key="1">
    <source>
        <dbReference type="SAM" id="Phobius"/>
    </source>
</evidence>
<name>A0A941GZ22_9CHRO</name>
<accession>A0A941GZ22</accession>
<keyword evidence="1" id="KW-0472">Membrane</keyword>
<dbReference type="AlphaFoldDB" id="A0A941GZ22"/>
<dbReference type="EMBL" id="JADQBC010000122">
    <property type="protein sequence ID" value="MBR8829298.1"/>
    <property type="molecule type" value="Genomic_DNA"/>
</dbReference>
<evidence type="ECO:0000313" key="3">
    <source>
        <dbReference type="Proteomes" id="UP000767446"/>
    </source>
</evidence>
<protein>
    <submittedName>
        <fullName evidence="2">Uncharacterized protein</fullName>
    </submittedName>
</protein>
<keyword evidence="1" id="KW-0812">Transmembrane</keyword>
<sequence length="63" mass="7136">MWINFLSLLPSTLVTVLVITIAFLRFYDQTDFPYLGFIAEPRIWSNRLTVAAIVATVANFGVE</sequence>
<dbReference type="Proteomes" id="UP000767446">
    <property type="component" value="Unassembled WGS sequence"/>
</dbReference>
<keyword evidence="1" id="KW-1133">Transmembrane helix</keyword>
<evidence type="ECO:0000313" key="2">
    <source>
        <dbReference type="EMBL" id="MBR8829298.1"/>
    </source>
</evidence>